<dbReference type="AlphaFoldDB" id="A0A2W5QLN5"/>
<reference evidence="1 2" key="1">
    <citation type="submission" date="2017-08" db="EMBL/GenBank/DDBJ databases">
        <title>Infants hospitalized years apart are colonized by the same room-sourced microbial strains.</title>
        <authorList>
            <person name="Brooks B."/>
            <person name="Olm M.R."/>
            <person name="Firek B.A."/>
            <person name="Baker R."/>
            <person name="Thomas B.C."/>
            <person name="Morowitz M.J."/>
            <person name="Banfield J.F."/>
        </authorList>
    </citation>
    <scope>NUCLEOTIDE SEQUENCE [LARGE SCALE GENOMIC DNA]</scope>
    <source>
        <strain evidence="1">S2_005_002_R2_34</strain>
    </source>
</reference>
<accession>A0A2W5QLN5</accession>
<evidence type="ECO:0000313" key="1">
    <source>
        <dbReference type="EMBL" id="PZQ52450.1"/>
    </source>
</evidence>
<gene>
    <name evidence="1" type="ORF">DI556_01995</name>
</gene>
<sequence length="67" mass="7485">MLNPLISEIRITAALRSLRIKTVREGRPGLEQLEALMALRGDPLPPVPRANAVRFRKGELTRLVLEA</sequence>
<protein>
    <submittedName>
        <fullName evidence="1">Uncharacterized protein</fullName>
    </submittedName>
</protein>
<organism evidence="1 2">
    <name type="scientific">Rhodovulum sulfidophilum</name>
    <name type="common">Rhodobacter sulfidophilus</name>
    <dbReference type="NCBI Taxonomy" id="35806"/>
    <lineage>
        <taxon>Bacteria</taxon>
        <taxon>Pseudomonadati</taxon>
        <taxon>Pseudomonadota</taxon>
        <taxon>Alphaproteobacteria</taxon>
        <taxon>Rhodobacterales</taxon>
        <taxon>Paracoccaceae</taxon>
        <taxon>Rhodovulum</taxon>
    </lineage>
</organism>
<proteinExistence type="predicted"/>
<evidence type="ECO:0000313" key="2">
    <source>
        <dbReference type="Proteomes" id="UP000249185"/>
    </source>
</evidence>
<comment type="caution">
    <text evidence="1">The sequence shown here is derived from an EMBL/GenBank/DDBJ whole genome shotgun (WGS) entry which is preliminary data.</text>
</comment>
<dbReference type="Proteomes" id="UP000249185">
    <property type="component" value="Unassembled WGS sequence"/>
</dbReference>
<name>A0A2W5QLN5_RHOSU</name>
<dbReference type="EMBL" id="QFPW01000001">
    <property type="protein sequence ID" value="PZQ52450.1"/>
    <property type="molecule type" value="Genomic_DNA"/>
</dbReference>